<evidence type="ECO:0000256" key="1">
    <source>
        <dbReference type="ARBA" id="ARBA00001096"/>
    </source>
</evidence>
<dbReference type="GO" id="GO:0030246">
    <property type="term" value="F:carbohydrate binding"/>
    <property type="evidence" value="ECO:0007669"/>
    <property type="project" value="UniProtKB-UniRule"/>
</dbReference>
<evidence type="ECO:0000313" key="6">
    <source>
        <dbReference type="EMBL" id="OAN47864.1"/>
    </source>
</evidence>
<dbReference type="EC" id="5.1.3.15" evidence="4"/>
<dbReference type="STRING" id="1437059.A6A05_03295"/>
<dbReference type="PANTHER" id="PTHR11122:SF13">
    <property type="entry name" value="GLUCOSE-6-PHOSPHATE 1-EPIMERASE"/>
    <property type="match status" value="1"/>
</dbReference>
<sequence>MTIADLTRRFAIDGGLSFRSGPGDLTMIDVTADGGRATISLYAGQVLSFVPDGKTDLLFLSEQAYYATGKAIKGGIPVCWPWFGPDPDGLGRPGHGFARTRPWDVMETRKLADGRVMVILGLACDAETRAIWPHSFVLAQEIVVGDGLEVALITRNSGQTNFTLSQALHTYFRVGDIERTRIRGLDGCAYIDKMAGGTVKTQSGPVDISSEADRIYTGTPAVLSIEDDGQDRRILVESKGSGSAVVWNPWQDTAKAMADLACDDYRRMICVETTNAGPDLITLPPGAVHRLECRIRLG</sequence>
<name>A0A178MIM9_9PROT</name>
<evidence type="ECO:0000256" key="3">
    <source>
        <dbReference type="ARBA" id="ARBA00023235"/>
    </source>
</evidence>
<dbReference type="InterPro" id="IPR014718">
    <property type="entry name" value="GH-type_carb-bd"/>
</dbReference>
<reference evidence="6 7" key="1">
    <citation type="submission" date="2016-04" db="EMBL/GenBank/DDBJ databases">
        <title>Draft genome sequence of freshwater magnetotactic bacteria Magnetospirillum marisnigri SP-1 and Magnetospirillum moscoviense BB-1.</title>
        <authorList>
            <person name="Koziaeva V."/>
            <person name="Dziuba M.V."/>
            <person name="Ivanov T.M."/>
            <person name="Kuznetsov B."/>
            <person name="Grouzdev D.S."/>
        </authorList>
    </citation>
    <scope>NUCLEOTIDE SEQUENCE [LARGE SCALE GENOMIC DNA]</scope>
    <source>
        <strain evidence="6 7">BB-1</strain>
    </source>
</reference>
<dbReference type="OrthoDB" id="9790727at2"/>
<organism evidence="6 7">
    <name type="scientific">Magnetospirillum moscoviense</name>
    <dbReference type="NCBI Taxonomy" id="1437059"/>
    <lineage>
        <taxon>Bacteria</taxon>
        <taxon>Pseudomonadati</taxon>
        <taxon>Pseudomonadota</taxon>
        <taxon>Alphaproteobacteria</taxon>
        <taxon>Rhodospirillales</taxon>
        <taxon>Rhodospirillaceae</taxon>
        <taxon>Magnetospirillum</taxon>
    </lineage>
</organism>
<dbReference type="Proteomes" id="UP000078543">
    <property type="component" value="Unassembled WGS sequence"/>
</dbReference>
<dbReference type="InterPro" id="IPR008183">
    <property type="entry name" value="Aldose_1/G6P_1-epimerase"/>
</dbReference>
<evidence type="ECO:0000256" key="4">
    <source>
        <dbReference type="PIRNR" id="PIRNR016020"/>
    </source>
</evidence>
<proteinExistence type="inferred from homology"/>
<dbReference type="RefSeq" id="WP_068503020.1">
    <property type="nucleotide sequence ID" value="NZ_LWQU01000163.1"/>
</dbReference>
<dbReference type="EMBL" id="LWQU01000163">
    <property type="protein sequence ID" value="OAN47864.1"/>
    <property type="molecule type" value="Genomic_DNA"/>
</dbReference>
<dbReference type="GO" id="GO:0047938">
    <property type="term" value="F:glucose-6-phosphate 1-epimerase activity"/>
    <property type="evidence" value="ECO:0007669"/>
    <property type="project" value="UniProtKB-UniRule"/>
</dbReference>
<dbReference type="AlphaFoldDB" id="A0A178MIM9"/>
<comment type="caution">
    <text evidence="6">The sequence shown here is derived from an EMBL/GenBank/DDBJ whole genome shotgun (WGS) entry which is preliminary data.</text>
</comment>
<comment type="similarity">
    <text evidence="2 4">Belongs to the glucose-6-phosphate 1-epimerase family.</text>
</comment>
<keyword evidence="7" id="KW-1185">Reference proteome</keyword>
<gene>
    <name evidence="6" type="ORF">A6A05_03295</name>
</gene>
<dbReference type="InterPro" id="IPR025532">
    <property type="entry name" value="G6P_1-epimerase"/>
</dbReference>
<keyword evidence="3 4" id="KW-0413">Isomerase</keyword>
<dbReference type="SUPFAM" id="SSF74650">
    <property type="entry name" value="Galactose mutarotase-like"/>
    <property type="match status" value="1"/>
</dbReference>
<evidence type="ECO:0000256" key="5">
    <source>
        <dbReference type="PIRSR" id="PIRSR016020-1"/>
    </source>
</evidence>
<evidence type="ECO:0000313" key="7">
    <source>
        <dbReference type="Proteomes" id="UP000078543"/>
    </source>
</evidence>
<feature type="active site" evidence="5">
    <location>
        <position position="272"/>
    </location>
</feature>
<accession>A0A178MIM9</accession>
<dbReference type="GO" id="GO:0005975">
    <property type="term" value="P:carbohydrate metabolic process"/>
    <property type="evidence" value="ECO:0007669"/>
    <property type="project" value="InterPro"/>
</dbReference>
<protein>
    <recommendedName>
        <fullName evidence="4">Putative glucose-6-phosphate 1-epimerase</fullName>
        <ecNumber evidence="4">5.1.3.15</ecNumber>
    </recommendedName>
</protein>
<dbReference type="PIRSF" id="PIRSF016020">
    <property type="entry name" value="PHexose_mutarotase"/>
    <property type="match status" value="1"/>
</dbReference>
<dbReference type="Gene3D" id="2.70.98.10">
    <property type="match status" value="1"/>
</dbReference>
<dbReference type="InterPro" id="IPR011013">
    <property type="entry name" value="Gal_mutarotase_sf_dom"/>
</dbReference>
<dbReference type="CDD" id="cd09020">
    <property type="entry name" value="D-hex-6-P-epi_like"/>
    <property type="match status" value="1"/>
</dbReference>
<dbReference type="PANTHER" id="PTHR11122">
    <property type="entry name" value="APOSPORY-ASSOCIATED PROTEIN C-RELATED"/>
    <property type="match status" value="1"/>
</dbReference>
<comment type="catalytic activity">
    <reaction evidence="1">
        <text>alpha-D-glucose 6-phosphate = beta-D-glucose 6-phosphate</text>
        <dbReference type="Rhea" id="RHEA:16249"/>
        <dbReference type="ChEBI" id="CHEBI:58225"/>
        <dbReference type="ChEBI" id="CHEBI:58247"/>
        <dbReference type="EC" id="5.1.3.15"/>
    </reaction>
</comment>
<feature type="active site" evidence="5">
    <location>
        <position position="169"/>
    </location>
</feature>
<evidence type="ECO:0000256" key="2">
    <source>
        <dbReference type="ARBA" id="ARBA00005866"/>
    </source>
</evidence>
<dbReference type="Pfam" id="PF01263">
    <property type="entry name" value="Aldose_epim"/>
    <property type="match status" value="1"/>
</dbReference>